<keyword evidence="4" id="KW-0812">Transmembrane</keyword>
<dbReference type="eggNOG" id="COG0768">
    <property type="taxonomic scope" value="Bacteria"/>
</dbReference>
<dbReference type="SUPFAM" id="SSF56519">
    <property type="entry name" value="Penicillin binding protein dimerisation domain"/>
    <property type="match status" value="1"/>
</dbReference>
<dbReference type="STRING" id="398512.Bccel_0136"/>
<dbReference type="InterPro" id="IPR001460">
    <property type="entry name" value="PCN-bd_Tpept"/>
</dbReference>
<dbReference type="Proteomes" id="UP000036923">
    <property type="component" value="Unassembled WGS sequence"/>
</dbReference>
<dbReference type="EMBL" id="LGTC01000001">
    <property type="protein sequence ID" value="KNY24879.1"/>
    <property type="molecule type" value="Genomic_DNA"/>
</dbReference>
<dbReference type="InterPro" id="IPR050515">
    <property type="entry name" value="Beta-lactam/transpept"/>
</dbReference>
<evidence type="ECO:0000259" key="5">
    <source>
        <dbReference type="Pfam" id="PF00905"/>
    </source>
</evidence>
<dbReference type="Pfam" id="PF00905">
    <property type="entry name" value="Transpeptidase"/>
    <property type="match status" value="1"/>
</dbReference>
<evidence type="ECO:0000259" key="6">
    <source>
        <dbReference type="Pfam" id="PF03717"/>
    </source>
</evidence>
<evidence type="ECO:0000256" key="2">
    <source>
        <dbReference type="ARBA" id="ARBA00007171"/>
    </source>
</evidence>
<accession>A0A0L6JGP1</accession>
<dbReference type="GO" id="GO:0005886">
    <property type="term" value="C:plasma membrane"/>
    <property type="evidence" value="ECO:0007669"/>
    <property type="project" value="TreeGrafter"/>
</dbReference>
<gene>
    <name evidence="7" type="ORF">Bccel_0136</name>
</gene>
<organism evidence="7 8">
    <name type="scientific">Pseudobacteroides cellulosolvens ATCC 35603 = DSM 2933</name>
    <dbReference type="NCBI Taxonomy" id="398512"/>
    <lineage>
        <taxon>Bacteria</taxon>
        <taxon>Bacillati</taxon>
        <taxon>Bacillota</taxon>
        <taxon>Clostridia</taxon>
        <taxon>Eubacteriales</taxon>
        <taxon>Oscillospiraceae</taxon>
        <taxon>Pseudobacteroides</taxon>
    </lineage>
</organism>
<dbReference type="AlphaFoldDB" id="A0A0L6JGP1"/>
<reference evidence="8" key="1">
    <citation type="submission" date="2015-07" db="EMBL/GenBank/DDBJ databases">
        <title>Near-Complete Genome Sequence of the Cellulolytic Bacterium Bacteroides (Pseudobacteroides) cellulosolvens ATCC 35603.</title>
        <authorList>
            <person name="Dassa B."/>
            <person name="Utturkar S.M."/>
            <person name="Klingeman D.M."/>
            <person name="Hurt R.A."/>
            <person name="Keller M."/>
            <person name="Xu J."/>
            <person name="Reddy Y.H.K."/>
            <person name="Borovok I."/>
            <person name="Grinberg I.R."/>
            <person name="Lamed R."/>
            <person name="Zhivin O."/>
            <person name="Bayer E.A."/>
            <person name="Brown S.D."/>
        </authorList>
    </citation>
    <scope>NUCLEOTIDE SEQUENCE [LARGE SCALE GENOMIC DNA]</scope>
    <source>
        <strain evidence="8">DSM 2933</strain>
    </source>
</reference>
<dbReference type="PANTHER" id="PTHR30627">
    <property type="entry name" value="PEPTIDOGLYCAN D,D-TRANSPEPTIDASE"/>
    <property type="match status" value="1"/>
</dbReference>
<keyword evidence="8" id="KW-1185">Reference proteome</keyword>
<evidence type="ECO:0000313" key="8">
    <source>
        <dbReference type="Proteomes" id="UP000036923"/>
    </source>
</evidence>
<dbReference type="RefSeq" id="WP_036939502.1">
    <property type="nucleotide sequence ID" value="NZ_JQKC01000009.1"/>
</dbReference>
<dbReference type="InterPro" id="IPR012338">
    <property type="entry name" value="Beta-lactam/transpept-like"/>
</dbReference>
<comment type="similarity">
    <text evidence="2">Belongs to the transpeptidase family.</text>
</comment>
<proteinExistence type="inferred from homology"/>
<dbReference type="InterPro" id="IPR036138">
    <property type="entry name" value="PBP_dimer_sf"/>
</dbReference>
<name>A0A0L6JGP1_9FIRM</name>
<keyword evidence="3 4" id="KW-0472">Membrane</keyword>
<dbReference type="GO" id="GO:0008658">
    <property type="term" value="F:penicillin binding"/>
    <property type="evidence" value="ECO:0007669"/>
    <property type="project" value="InterPro"/>
</dbReference>
<dbReference type="InterPro" id="IPR005311">
    <property type="entry name" value="PBP_dimer"/>
</dbReference>
<dbReference type="Gene3D" id="3.40.710.10">
    <property type="entry name" value="DD-peptidase/beta-lactamase superfamily"/>
    <property type="match status" value="1"/>
</dbReference>
<feature type="domain" description="Penicillin-binding protein dimerisation" evidence="6">
    <location>
        <begin position="50"/>
        <end position="193"/>
    </location>
</feature>
<comment type="caution">
    <text evidence="7">The sequence shown here is derived from an EMBL/GenBank/DDBJ whole genome shotgun (WGS) entry which is preliminary data.</text>
</comment>
<evidence type="ECO:0000256" key="1">
    <source>
        <dbReference type="ARBA" id="ARBA00004370"/>
    </source>
</evidence>
<comment type="subcellular location">
    <subcellularLocation>
        <location evidence="1">Membrane</location>
    </subcellularLocation>
</comment>
<dbReference type="Pfam" id="PF03717">
    <property type="entry name" value="PBP_dimer"/>
    <property type="match status" value="1"/>
</dbReference>
<dbReference type="SUPFAM" id="SSF56601">
    <property type="entry name" value="beta-lactamase/transpeptidase-like"/>
    <property type="match status" value="1"/>
</dbReference>
<dbReference type="GO" id="GO:0071555">
    <property type="term" value="P:cell wall organization"/>
    <property type="evidence" value="ECO:0007669"/>
    <property type="project" value="TreeGrafter"/>
</dbReference>
<dbReference type="Gene3D" id="3.90.1310.10">
    <property type="entry name" value="Penicillin-binding protein 2a (Domain 2)"/>
    <property type="match status" value="1"/>
</dbReference>
<feature type="domain" description="Penicillin-binding protein transpeptidase" evidence="5">
    <location>
        <begin position="235"/>
        <end position="545"/>
    </location>
</feature>
<evidence type="ECO:0000256" key="4">
    <source>
        <dbReference type="SAM" id="Phobius"/>
    </source>
</evidence>
<evidence type="ECO:0000313" key="7">
    <source>
        <dbReference type="EMBL" id="KNY24879.1"/>
    </source>
</evidence>
<keyword evidence="4" id="KW-1133">Transmembrane helix</keyword>
<protein>
    <submittedName>
        <fullName evidence="7">Penicillin-binding protein transpeptidase</fullName>
    </submittedName>
</protein>
<feature type="transmembrane region" description="Helical" evidence="4">
    <location>
        <begin position="7"/>
        <end position="27"/>
    </location>
</feature>
<evidence type="ECO:0000256" key="3">
    <source>
        <dbReference type="ARBA" id="ARBA00023136"/>
    </source>
</evidence>
<sequence>MPLNKRFSLVVNFFIIIFVLLVSRIFYIQFFQGEKLDSDASAQRISAATIEKPRGSIVDRNFIPFTNRAVESSLVLEPLLLRGKNEYIQKLSGALGINVEKLKGEIACKKVPIIMEIQPEKIDEAHSLKGRGVSVLNKLKRYGEYSLLAHVLGYLNKTDHVGAAGLEKFYDNDLKASNENSIRIVTNANDKILQGIGCRIKRAGTDGGMLGVKLTVDYHIQKITEDIMAKYSMNGAVVVEDVNTGDIVAMASSPEFNQNDVGRYLKSPLNELFNRAVASYNIGSVFKVVSAAAALESNISLGDDYICNGIIKLGDREFRCSSYDRGGHGKIGFSEAFANSCNTYFIDLGIKVGSKRLITMAEKFGFGKVTGIGSQGVDEAGGNIPSVKDSYTDGDIANMSIGQGGIMATPVQVADMIATVANGGIKNQVNIIDSIIDADGKEVRKVRRSGWNRVISKNTAQKLSEMMAATVEHGTGTKAKPEENFIACGKTGSAETGVYINGEKVVHGWFAGYFPGNNPKYSVAVFVENGKSGGQAAGPIFKEIAEGIFRSQSIPN</sequence>